<organism evidence="2">
    <name type="scientific">Streptomyces sp. ML694-90F3</name>
    <dbReference type="NCBI Taxonomy" id="1265536"/>
    <lineage>
        <taxon>Bacteria</taxon>
        <taxon>Bacillati</taxon>
        <taxon>Actinomycetota</taxon>
        <taxon>Actinomycetes</taxon>
        <taxon>Kitasatosporales</taxon>
        <taxon>Streptomycetaceae</taxon>
        <taxon>Streptomyces</taxon>
    </lineage>
</organism>
<dbReference type="AlphaFoldDB" id="A0A077KRD3"/>
<reference evidence="2" key="1">
    <citation type="journal article" date="2013" name="J. Antibiot.">
        <title>Identification of the incednine biosynthetic gene cluster: characterization of novel beta-glutamate-beta-decarboxylase IdnL3.</title>
        <authorList>
            <person name="Takaishi M."/>
            <person name="Kudo F."/>
            <person name="Eguchi T."/>
        </authorList>
    </citation>
    <scope>NUCLEOTIDE SEQUENCE</scope>
    <source>
        <strain evidence="2">ML694-90F3</strain>
    </source>
</reference>
<name>A0A077KRD3_9ACTN</name>
<evidence type="ECO:0000313" key="2">
    <source>
        <dbReference type="EMBL" id="BAP34725.1"/>
    </source>
</evidence>
<proteinExistence type="predicted"/>
<protein>
    <submittedName>
        <fullName evidence="2">Uncharacterized protein</fullName>
    </submittedName>
</protein>
<accession>A0A077KRD3</accession>
<sequence>MTDTGPPQLRRYAGRDAARSMAGEMSARIAAGHLVSRAHAQLVRRRAARTGTTYVSAGLWDIPTADLLKPPMSPLARRGTTGRQHGVTIGPIRSRRWSDVLRGTGPAVYSQRLSGRPV</sequence>
<feature type="region of interest" description="Disordered" evidence="1">
    <location>
        <begin position="72"/>
        <end position="91"/>
    </location>
</feature>
<dbReference type="EMBL" id="AB767280">
    <property type="protein sequence ID" value="BAP34725.1"/>
    <property type="molecule type" value="Genomic_DNA"/>
</dbReference>
<evidence type="ECO:0000256" key="1">
    <source>
        <dbReference type="SAM" id="MobiDB-lite"/>
    </source>
</evidence>